<keyword evidence="3 7" id="KW-0862">Zinc</keyword>
<evidence type="ECO:0000256" key="4">
    <source>
        <dbReference type="ARBA" id="ARBA00023015"/>
    </source>
</evidence>
<protein>
    <submittedName>
        <fullName evidence="8">Fur family transcriptional regulator</fullName>
    </submittedName>
</protein>
<evidence type="ECO:0000256" key="5">
    <source>
        <dbReference type="ARBA" id="ARBA00023125"/>
    </source>
</evidence>
<keyword evidence="7" id="KW-0479">Metal-binding</keyword>
<dbReference type="PANTHER" id="PTHR33202">
    <property type="entry name" value="ZINC UPTAKE REGULATION PROTEIN"/>
    <property type="match status" value="1"/>
</dbReference>
<dbReference type="InterPro" id="IPR036390">
    <property type="entry name" value="WH_DNA-bd_sf"/>
</dbReference>
<reference evidence="8 9" key="1">
    <citation type="journal article" date="2014" name="BMC Genomics">
        <title>Comparison of environmental and isolate Sulfobacillus genomes reveals diverse carbon, sulfur, nitrogen, and hydrogen metabolisms.</title>
        <authorList>
            <person name="Justice N.B."/>
            <person name="Norman A."/>
            <person name="Brown C.T."/>
            <person name="Singh A."/>
            <person name="Thomas B.C."/>
            <person name="Banfield J.F."/>
        </authorList>
    </citation>
    <scope>NUCLEOTIDE SEQUENCE [LARGE SCALE GENOMIC DNA]</scope>
    <source>
        <strain evidence="8">AMDSBA4</strain>
    </source>
</reference>
<organism evidence="8 9">
    <name type="scientific">Sulfobacillus benefaciens</name>
    <dbReference type="NCBI Taxonomy" id="453960"/>
    <lineage>
        <taxon>Bacteria</taxon>
        <taxon>Bacillati</taxon>
        <taxon>Bacillota</taxon>
        <taxon>Clostridia</taxon>
        <taxon>Eubacteriales</taxon>
        <taxon>Clostridiales Family XVII. Incertae Sedis</taxon>
        <taxon>Sulfobacillus</taxon>
    </lineage>
</organism>
<dbReference type="EMBL" id="PXYW01000002">
    <property type="protein sequence ID" value="PSR35295.1"/>
    <property type="molecule type" value="Genomic_DNA"/>
</dbReference>
<dbReference type="Gene3D" id="3.30.1490.190">
    <property type="match status" value="1"/>
</dbReference>
<evidence type="ECO:0000313" key="8">
    <source>
        <dbReference type="EMBL" id="PSR35295.1"/>
    </source>
</evidence>
<dbReference type="CDD" id="cd07153">
    <property type="entry name" value="Fur_like"/>
    <property type="match status" value="1"/>
</dbReference>
<gene>
    <name evidence="8" type="ORF">C7B46_01100</name>
</gene>
<accession>A0A2T2XLC4</accession>
<comment type="caution">
    <text evidence="8">The sequence shown here is derived from an EMBL/GenBank/DDBJ whole genome shotgun (WGS) entry which is preliminary data.</text>
</comment>
<dbReference type="GO" id="GO:1900376">
    <property type="term" value="P:regulation of secondary metabolite biosynthetic process"/>
    <property type="evidence" value="ECO:0007669"/>
    <property type="project" value="TreeGrafter"/>
</dbReference>
<feature type="binding site" evidence="7">
    <location>
        <position position="133"/>
    </location>
    <ligand>
        <name>Zn(2+)</name>
        <dbReference type="ChEBI" id="CHEBI:29105"/>
    </ligand>
</feature>
<dbReference type="InterPro" id="IPR002481">
    <property type="entry name" value="FUR"/>
</dbReference>
<dbReference type="Pfam" id="PF01475">
    <property type="entry name" value="FUR"/>
    <property type="match status" value="1"/>
</dbReference>
<keyword evidence="2" id="KW-0678">Repressor</keyword>
<dbReference type="GO" id="GO:0008270">
    <property type="term" value="F:zinc ion binding"/>
    <property type="evidence" value="ECO:0007669"/>
    <property type="project" value="TreeGrafter"/>
</dbReference>
<keyword evidence="6" id="KW-0804">Transcription</keyword>
<evidence type="ECO:0000256" key="7">
    <source>
        <dbReference type="PIRSR" id="PIRSR602481-1"/>
    </source>
</evidence>
<dbReference type="Proteomes" id="UP000242972">
    <property type="component" value="Unassembled WGS sequence"/>
</dbReference>
<evidence type="ECO:0000256" key="1">
    <source>
        <dbReference type="ARBA" id="ARBA00007957"/>
    </source>
</evidence>
<keyword evidence="5" id="KW-0238">DNA-binding</keyword>
<dbReference type="GO" id="GO:0045892">
    <property type="term" value="P:negative regulation of DNA-templated transcription"/>
    <property type="evidence" value="ECO:0007669"/>
    <property type="project" value="TreeGrafter"/>
</dbReference>
<dbReference type="GO" id="GO:0000976">
    <property type="term" value="F:transcription cis-regulatory region binding"/>
    <property type="evidence" value="ECO:0007669"/>
    <property type="project" value="TreeGrafter"/>
</dbReference>
<dbReference type="GO" id="GO:0003700">
    <property type="term" value="F:DNA-binding transcription factor activity"/>
    <property type="evidence" value="ECO:0007669"/>
    <property type="project" value="InterPro"/>
</dbReference>
<evidence type="ECO:0000256" key="3">
    <source>
        <dbReference type="ARBA" id="ARBA00022833"/>
    </source>
</evidence>
<name>A0A2T2XLC4_9FIRM</name>
<evidence type="ECO:0000313" key="9">
    <source>
        <dbReference type="Proteomes" id="UP000242972"/>
    </source>
</evidence>
<sequence>MTAEGILRERGLRVTPQRRAVLQYFLFNEGDHQTADGLWNHIQQAFPEIARGTVYKALHDLIDARLLEHIPAESGGDLYGLRLTPHHHFICDQCGHLYDLSPSYQPLLEAPNGDPIAVVREIDVLLRGVCRSCAQIH</sequence>
<keyword evidence="4" id="KW-0805">Transcription regulation</keyword>
<dbReference type="PANTHER" id="PTHR33202:SF7">
    <property type="entry name" value="FERRIC UPTAKE REGULATION PROTEIN"/>
    <property type="match status" value="1"/>
</dbReference>
<feature type="binding site" evidence="7">
    <location>
        <position position="130"/>
    </location>
    <ligand>
        <name>Zn(2+)</name>
        <dbReference type="ChEBI" id="CHEBI:29105"/>
    </ligand>
</feature>
<dbReference type="Gene3D" id="1.10.10.10">
    <property type="entry name" value="Winged helix-like DNA-binding domain superfamily/Winged helix DNA-binding domain"/>
    <property type="match status" value="1"/>
</dbReference>
<dbReference type="InterPro" id="IPR036388">
    <property type="entry name" value="WH-like_DNA-bd_sf"/>
</dbReference>
<evidence type="ECO:0000256" key="6">
    <source>
        <dbReference type="ARBA" id="ARBA00023163"/>
    </source>
</evidence>
<feature type="binding site" evidence="7">
    <location>
        <position position="91"/>
    </location>
    <ligand>
        <name>Zn(2+)</name>
        <dbReference type="ChEBI" id="CHEBI:29105"/>
    </ligand>
</feature>
<comment type="similarity">
    <text evidence="1">Belongs to the Fur family.</text>
</comment>
<feature type="binding site" evidence="7">
    <location>
        <position position="94"/>
    </location>
    <ligand>
        <name>Zn(2+)</name>
        <dbReference type="ChEBI" id="CHEBI:29105"/>
    </ligand>
</feature>
<comment type="cofactor">
    <cofactor evidence="7">
        <name>Zn(2+)</name>
        <dbReference type="ChEBI" id="CHEBI:29105"/>
    </cofactor>
    <text evidence="7">Binds 1 zinc ion per subunit.</text>
</comment>
<dbReference type="SUPFAM" id="SSF46785">
    <property type="entry name" value="Winged helix' DNA-binding domain"/>
    <property type="match status" value="1"/>
</dbReference>
<evidence type="ECO:0000256" key="2">
    <source>
        <dbReference type="ARBA" id="ARBA00022491"/>
    </source>
</evidence>
<dbReference type="InterPro" id="IPR043135">
    <property type="entry name" value="Fur_C"/>
</dbReference>
<proteinExistence type="inferred from homology"/>
<dbReference type="AlphaFoldDB" id="A0A2T2XLC4"/>